<comment type="caution">
    <text evidence="4">The sequence shown here is derived from an EMBL/GenBank/DDBJ whole genome shotgun (WGS) entry which is preliminary data.</text>
</comment>
<gene>
    <name evidence="4" type="ORF">ESCO_002301</name>
</gene>
<dbReference type="EMBL" id="LGSR01000006">
    <property type="protein sequence ID" value="KOS21963.1"/>
    <property type="molecule type" value="Genomic_DNA"/>
</dbReference>
<evidence type="ECO:0000313" key="5">
    <source>
        <dbReference type="Proteomes" id="UP000053831"/>
    </source>
</evidence>
<dbReference type="Gene3D" id="3.90.25.10">
    <property type="entry name" value="UDP-galactose 4-epimerase, domain 1"/>
    <property type="match status" value="1"/>
</dbReference>
<dbReference type="InterPro" id="IPR051164">
    <property type="entry name" value="NmrA-like_oxidored"/>
</dbReference>
<name>A0A0M9VWD4_ESCWE</name>
<dbReference type="OrthoDB" id="300709at2759"/>
<sequence>MAKVLAVFGATGLQGGSVVRAVLADPELSREFKIRAVTRDATKPAAKALAALGVDVVEADMATAQQAAPAVEGAHTVFIVTDYWQTRSRAIEVAHGKAAADAARAARVAHIVFSSLIDVAAVTRGRLAHVAHFDAKAEIERHVRASGVPASFFHAGSYMTTVVRMLWRRDARGVYEFAIPADPATAQLALFDVADTGKFVKAAIKSFPALVGKHILGASGYYTADAAAAEFAEATGLPARAVRVPDQHFLSAWPDPQTALGILENFQLMEQEGIFAGEDLARSLALVEDRPTSWAEWVAHHKESFVRGDMI</sequence>
<dbReference type="Pfam" id="PF05368">
    <property type="entry name" value="NmrA"/>
    <property type="match status" value="1"/>
</dbReference>
<protein>
    <submittedName>
        <fullName evidence="4">NmrA-like family domain-containing protein 1</fullName>
    </submittedName>
</protein>
<dbReference type="STRING" id="150374.A0A0M9VWD4"/>
<evidence type="ECO:0000256" key="2">
    <source>
        <dbReference type="ARBA" id="ARBA00022857"/>
    </source>
</evidence>
<keyword evidence="5" id="KW-1185">Reference proteome</keyword>
<dbReference type="AlphaFoldDB" id="A0A0M9VWD4"/>
<organism evidence="4 5">
    <name type="scientific">Escovopsis weberi</name>
    <dbReference type="NCBI Taxonomy" id="150374"/>
    <lineage>
        <taxon>Eukaryota</taxon>
        <taxon>Fungi</taxon>
        <taxon>Dikarya</taxon>
        <taxon>Ascomycota</taxon>
        <taxon>Pezizomycotina</taxon>
        <taxon>Sordariomycetes</taxon>
        <taxon>Hypocreomycetidae</taxon>
        <taxon>Hypocreales</taxon>
        <taxon>Hypocreaceae</taxon>
        <taxon>Escovopsis</taxon>
    </lineage>
</organism>
<dbReference type="InterPro" id="IPR008030">
    <property type="entry name" value="NmrA-like"/>
</dbReference>
<proteinExistence type="inferred from homology"/>
<feature type="domain" description="NmrA-like" evidence="3">
    <location>
        <begin position="2"/>
        <end position="297"/>
    </location>
</feature>
<dbReference type="GO" id="GO:0005634">
    <property type="term" value="C:nucleus"/>
    <property type="evidence" value="ECO:0007669"/>
    <property type="project" value="TreeGrafter"/>
</dbReference>
<dbReference type="SUPFAM" id="SSF51735">
    <property type="entry name" value="NAD(P)-binding Rossmann-fold domains"/>
    <property type="match status" value="1"/>
</dbReference>
<dbReference type="PANTHER" id="PTHR42748:SF31">
    <property type="entry name" value="NMRA-LIKE DOMAIN-CONTAINING PROTEIN-RELATED"/>
    <property type="match status" value="1"/>
</dbReference>
<evidence type="ECO:0000313" key="4">
    <source>
        <dbReference type="EMBL" id="KOS21963.1"/>
    </source>
</evidence>
<evidence type="ECO:0000259" key="3">
    <source>
        <dbReference type="Pfam" id="PF05368"/>
    </source>
</evidence>
<reference evidence="4 5" key="1">
    <citation type="submission" date="2015-07" db="EMBL/GenBank/DDBJ databases">
        <title>The genome of the fungus Escovopsis weberi, a specialized disease agent of ant agriculture.</title>
        <authorList>
            <person name="de Man T.J."/>
            <person name="Stajich J.E."/>
            <person name="Kubicek C.P."/>
            <person name="Chenthamara K."/>
            <person name="Atanasova L."/>
            <person name="Druzhinina I.S."/>
            <person name="Birnbaum S."/>
            <person name="Barribeau S.M."/>
            <person name="Teiling C."/>
            <person name="Suen G."/>
            <person name="Currie C."/>
            <person name="Gerardo N.M."/>
        </authorList>
    </citation>
    <scope>NUCLEOTIDE SEQUENCE [LARGE SCALE GENOMIC DNA]</scope>
</reference>
<dbReference type="Proteomes" id="UP000053831">
    <property type="component" value="Unassembled WGS sequence"/>
</dbReference>
<evidence type="ECO:0000256" key="1">
    <source>
        <dbReference type="ARBA" id="ARBA00006328"/>
    </source>
</evidence>
<dbReference type="InterPro" id="IPR036291">
    <property type="entry name" value="NAD(P)-bd_dom_sf"/>
</dbReference>
<comment type="similarity">
    <text evidence="1">Belongs to the NmrA-type oxidoreductase family.</text>
</comment>
<dbReference type="PANTHER" id="PTHR42748">
    <property type="entry name" value="NITROGEN METABOLITE REPRESSION PROTEIN NMRA FAMILY MEMBER"/>
    <property type="match status" value="1"/>
</dbReference>
<accession>A0A0M9VWD4</accession>
<keyword evidence="2" id="KW-0521">NADP</keyword>
<dbReference type="Gene3D" id="3.40.50.720">
    <property type="entry name" value="NAD(P)-binding Rossmann-like Domain"/>
    <property type="match status" value="1"/>
</dbReference>